<evidence type="ECO:0000259" key="5">
    <source>
        <dbReference type="PROSITE" id="PS50932"/>
    </source>
</evidence>
<organism evidence="6 7">
    <name type="scientific">Streptomyces flaveus</name>
    <dbReference type="NCBI Taxonomy" id="66370"/>
    <lineage>
        <taxon>Bacteria</taxon>
        <taxon>Bacillati</taxon>
        <taxon>Actinomycetota</taxon>
        <taxon>Actinomycetes</taxon>
        <taxon>Kitasatosporales</taxon>
        <taxon>Streptomycetaceae</taxon>
        <taxon>Streptomyces</taxon>
        <taxon>Streptomyces aurantiacus group</taxon>
    </lineage>
</organism>
<dbReference type="Pfam" id="PF00356">
    <property type="entry name" value="LacI"/>
    <property type="match status" value="1"/>
</dbReference>
<feature type="region of interest" description="Disordered" evidence="4">
    <location>
        <begin position="1"/>
        <end position="22"/>
    </location>
</feature>
<dbReference type="SUPFAM" id="SSF53822">
    <property type="entry name" value="Periplasmic binding protein-like I"/>
    <property type="match status" value="1"/>
</dbReference>
<evidence type="ECO:0000313" key="7">
    <source>
        <dbReference type="Proteomes" id="UP000637788"/>
    </source>
</evidence>
<comment type="caution">
    <text evidence="6">The sequence shown here is derived from an EMBL/GenBank/DDBJ whole genome shotgun (WGS) entry which is preliminary data.</text>
</comment>
<dbReference type="EMBL" id="BMPQ01000052">
    <property type="protein sequence ID" value="GGL15328.1"/>
    <property type="molecule type" value="Genomic_DNA"/>
</dbReference>
<dbReference type="InterPro" id="IPR046335">
    <property type="entry name" value="LacI/GalR-like_sensor"/>
</dbReference>
<evidence type="ECO:0000256" key="2">
    <source>
        <dbReference type="ARBA" id="ARBA00023125"/>
    </source>
</evidence>
<dbReference type="Pfam" id="PF13377">
    <property type="entry name" value="Peripla_BP_3"/>
    <property type="match status" value="1"/>
</dbReference>
<proteinExistence type="predicted"/>
<dbReference type="Gene3D" id="3.40.50.2300">
    <property type="match status" value="2"/>
</dbReference>
<feature type="domain" description="HTH lacI-type" evidence="5">
    <location>
        <begin position="1"/>
        <end position="54"/>
    </location>
</feature>
<dbReference type="SMART" id="SM00354">
    <property type="entry name" value="HTH_LACI"/>
    <property type="match status" value="1"/>
</dbReference>
<dbReference type="AlphaFoldDB" id="A0A917RMQ8"/>
<evidence type="ECO:0000256" key="3">
    <source>
        <dbReference type="ARBA" id="ARBA00023163"/>
    </source>
</evidence>
<dbReference type="InterPro" id="IPR000843">
    <property type="entry name" value="HTH_LacI"/>
</dbReference>
<sequence length="332" mass="35268">MADVAREAGVNASTVSRAMDERHPFSRSATAARIKEVAQRIGYSPNPAAASLRRQSTRTIGVVVSRLSDGVMAILYEEIAEACRDHGLHALVAITHDEPAAEAVQGRLLLDRMVDGLVLATARLDSESDLVRELAARDIPYALALRTDGRGPASVGDDKLGGYLAARHLIDLGHRRIALIAGPPYASNPVGRMEGYRTALREAGITVDERLVRPSEFSMESGERVATELLSAMPAGERPTAVMTVNDNTAVGVLAAARRLGISIPGELSLVGYNDTPLAARLPIPLTSVRVPLREIGRGAVDILLRSIEGKPTASAVYAPTLIPRESSTPAP</sequence>
<dbReference type="Proteomes" id="UP000637788">
    <property type="component" value="Unassembled WGS sequence"/>
</dbReference>
<dbReference type="InterPro" id="IPR010982">
    <property type="entry name" value="Lambda_DNA-bd_dom_sf"/>
</dbReference>
<evidence type="ECO:0000256" key="1">
    <source>
        <dbReference type="ARBA" id="ARBA00023015"/>
    </source>
</evidence>
<accession>A0A917RMQ8</accession>
<dbReference type="CDD" id="cd01392">
    <property type="entry name" value="HTH_LacI"/>
    <property type="match status" value="1"/>
</dbReference>
<keyword evidence="7" id="KW-1185">Reference proteome</keyword>
<dbReference type="GO" id="GO:0000976">
    <property type="term" value="F:transcription cis-regulatory region binding"/>
    <property type="evidence" value="ECO:0007669"/>
    <property type="project" value="TreeGrafter"/>
</dbReference>
<dbReference type="PROSITE" id="PS50932">
    <property type="entry name" value="HTH_LACI_2"/>
    <property type="match status" value="1"/>
</dbReference>
<evidence type="ECO:0000313" key="6">
    <source>
        <dbReference type="EMBL" id="GGL15328.1"/>
    </source>
</evidence>
<dbReference type="CDD" id="cd06285">
    <property type="entry name" value="PBP1_LacI-like"/>
    <property type="match status" value="1"/>
</dbReference>
<dbReference type="Gene3D" id="1.10.260.40">
    <property type="entry name" value="lambda repressor-like DNA-binding domains"/>
    <property type="match status" value="1"/>
</dbReference>
<reference evidence="6" key="2">
    <citation type="submission" date="2020-09" db="EMBL/GenBank/DDBJ databases">
        <authorList>
            <person name="Sun Q."/>
            <person name="Ohkuma M."/>
        </authorList>
    </citation>
    <scope>NUCLEOTIDE SEQUENCE</scope>
    <source>
        <strain evidence="6">JCM 3035</strain>
    </source>
</reference>
<keyword evidence="2" id="KW-0238">DNA-binding</keyword>
<keyword evidence="3" id="KW-0804">Transcription</keyword>
<dbReference type="GO" id="GO:0003700">
    <property type="term" value="F:DNA-binding transcription factor activity"/>
    <property type="evidence" value="ECO:0007669"/>
    <property type="project" value="TreeGrafter"/>
</dbReference>
<gene>
    <name evidence="6" type="ORF">GCM10010094_90290</name>
</gene>
<dbReference type="InterPro" id="IPR028082">
    <property type="entry name" value="Peripla_BP_I"/>
</dbReference>
<protein>
    <submittedName>
        <fullName evidence="6">LacI family transcriptional regulator</fullName>
    </submittedName>
</protein>
<name>A0A917RMQ8_9ACTN</name>
<dbReference type="SUPFAM" id="SSF47413">
    <property type="entry name" value="lambda repressor-like DNA-binding domains"/>
    <property type="match status" value="1"/>
</dbReference>
<keyword evidence="1" id="KW-0805">Transcription regulation</keyword>
<dbReference type="PANTHER" id="PTHR30146">
    <property type="entry name" value="LACI-RELATED TRANSCRIPTIONAL REPRESSOR"/>
    <property type="match status" value="1"/>
</dbReference>
<dbReference type="PANTHER" id="PTHR30146:SF109">
    <property type="entry name" value="HTH-TYPE TRANSCRIPTIONAL REGULATOR GALS"/>
    <property type="match status" value="1"/>
</dbReference>
<evidence type="ECO:0000256" key="4">
    <source>
        <dbReference type="SAM" id="MobiDB-lite"/>
    </source>
</evidence>
<reference evidence="6" key="1">
    <citation type="journal article" date="2014" name="Int. J. Syst. Evol. Microbiol.">
        <title>Complete genome sequence of Corynebacterium casei LMG S-19264T (=DSM 44701T), isolated from a smear-ripened cheese.</title>
        <authorList>
            <consortium name="US DOE Joint Genome Institute (JGI-PGF)"/>
            <person name="Walter F."/>
            <person name="Albersmeier A."/>
            <person name="Kalinowski J."/>
            <person name="Ruckert C."/>
        </authorList>
    </citation>
    <scope>NUCLEOTIDE SEQUENCE</scope>
    <source>
        <strain evidence="6">JCM 3035</strain>
    </source>
</reference>